<name>A0A1X6PHL6_PORUM</name>
<accession>A0A1X6PHL6</accession>
<protein>
    <submittedName>
        <fullName evidence="1">Uncharacterized protein</fullName>
    </submittedName>
</protein>
<keyword evidence="2" id="KW-1185">Reference proteome</keyword>
<reference evidence="1 2" key="1">
    <citation type="submission" date="2017-03" db="EMBL/GenBank/DDBJ databases">
        <title>WGS assembly of Porphyra umbilicalis.</title>
        <authorList>
            <person name="Brawley S.H."/>
            <person name="Blouin N.A."/>
            <person name="Ficko-Blean E."/>
            <person name="Wheeler G.L."/>
            <person name="Lohr M."/>
            <person name="Goodson H.V."/>
            <person name="Jenkins J.W."/>
            <person name="Blaby-Haas C.E."/>
            <person name="Helliwell K.E."/>
            <person name="Chan C."/>
            <person name="Marriage T."/>
            <person name="Bhattacharya D."/>
            <person name="Klein A.S."/>
            <person name="Badis Y."/>
            <person name="Brodie J."/>
            <person name="Cao Y."/>
            <person name="Collen J."/>
            <person name="Dittami S.M."/>
            <person name="Gachon C.M."/>
            <person name="Green B.R."/>
            <person name="Karpowicz S."/>
            <person name="Kim J.W."/>
            <person name="Kudahl U."/>
            <person name="Lin S."/>
            <person name="Michel G."/>
            <person name="Mittag M."/>
            <person name="Olson B.J."/>
            <person name="Pangilinan J."/>
            <person name="Peng Y."/>
            <person name="Qiu H."/>
            <person name="Shu S."/>
            <person name="Singer J.T."/>
            <person name="Smith A.G."/>
            <person name="Sprecher B.N."/>
            <person name="Wagner V."/>
            <person name="Wang W."/>
            <person name="Wang Z.-Y."/>
            <person name="Yan J."/>
            <person name="Yarish C."/>
            <person name="Zoeuner-Riek S."/>
            <person name="Zhuang Y."/>
            <person name="Zou Y."/>
            <person name="Lindquist E.A."/>
            <person name="Grimwood J."/>
            <person name="Barry K."/>
            <person name="Rokhsar D.S."/>
            <person name="Schmutz J."/>
            <person name="Stiller J.W."/>
            <person name="Grossman A.R."/>
            <person name="Prochnik S.E."/>
        </authorList>
    </citation>
    <scope>NUCLEOTIDE SEQUENCE [LARGE SCALE GENOMIC DNA]</scope>
    <source>
        <strain evidence="1">4086291</strain>
    </source>
</reference>
<dbReference type="EMBL" id="KV918778">
    <property type="protein sequence ID" value="OSX80218.1"/>
    <property type="molecule type" value="Genomic_DNA"/>
</dbReference>
<evidence type="ECO:0000313" key="2">
    <source>
        <dbReference type="Proteomes" id="UP000218209"/>
    </source>
</evidence>
<sequence length="176" mass="19888">MRLQYFTAICGSPIVNLGRTGLDGKMLHGAPMYGSTCLNSMMLHGASWYGSATCAPLEVDPCTSWLHQRIYIVCSYLICFRRSGFDNCRGYRSPGRRFHRLKSSLHGISVRRRQVRRGALHLHVRHECCRGSRGIRRRDHLSRRGCAALDGCRRDRRDGSCASLMHLHDTNGLGRG</sequence>
<evidence type="ECO:0000313" key="1">
    <source>
        <dbReference type="EMBL" id="OSX80218.1"/>
    </source>
</evidence>
<dbReference type="AlphaFoldDB" id="A0A1X6PHL6"/>
<dbReference type="Proteomes" id="UP000218209">
    <property type="component" value="Unassembled WGS sequence"/>
</dbReference>
<organism evidence="1 2">
    <name type="scientific">Porphyra umbilicalis</name>
    <name type="common">Purple laver</name>
    <name type="synonym">Red alga</name>
    <dbReference type="NCBI Taxonomy" id="2786"/>
    <lineage>
        <taxon>Eukaryota</taxon>
        <taxon>Rhodophyta</taxon>
        <taxon>Bangiophyceae</taxon>
        <taxon>Bangiales</taxon>
        <taxon>Bangiaceae</taxon>
        <taxon>Porphyra</taxon>
    </lineage>
</organism>
<proteinExistence type="predicted"/>
<gene>
    <name evidence="1" type="ORF">BU14_0056s0001</name>
</gene>